<keyword evidence="4" id="KW-0539">Nucleus</keyword>
<dbReference type="GO" id="GO:0000981">
    <property type="term" value="F:DNA-binding transcription factor activity, RNA polymerase II-specific"/>
    <property type="evidence" value="ECO:0007669"/>
    <property type="project" value="InterPro"/>
</dbReference>
<dbReference type="PROSITE" id="PS50048">
    <property type="entry name" value="ZN2_CY6_FUNGAL_2"/>
    <property type="match status" value="1"/>
</dbReference>
<dbReference type="PANTHER" id="PTHR46910">
    <property type="entry name" value="TRANSCRIPTION FACTOR PDR1"/>
    <property type="match status" value="1"/>
</dbReference>
<dbReference type="Pfam" id="PF00172">
    <property type="entry name" value="Zn_clus"/>
    <property type="match status" value="1"/>
</dbReference>
<keyword evidence="7" id="KW-1185">Reference proteome</keyword>
<evidence type="ECO:0000256" key="3">
    <source>
        <dbReference type="ARBA" id="ARBA00023125"/>
    </source>
</evidence>
<sequence length="718" mass="80525">MEHARPLTKRPRASLACNACRQTKSKCDSNRPTCERCAKCGAECVYTQSGRDKRMDRQEERKANLALRSRVRELEAQLAAAGLASQHAQPNVASFYSQTLDRDKSPAQMSHAAVSDVGSADAIATGLFDHPPVVDIGYFGASSNHAFFWSLSASVENVSHRSAHRYQEPLRQGQHGAAEEQPQQLAMPAVPASNHLHQQLDDDSFPGCKAAVEWTVRFFDTVGAVLPYISKPHVLREIDYIGEQGQDWQAARRSLQALLSIIFAQALHTMEDRSPEPFYRRALGLLNEQTLYLPTVESLQALLLLASFQQNTQRSMESWTPHYLAVRLSYQLGIQAPASYEYLDIQDKEIRSRLWFAVVNQDRILTAGLARPCLIPLQYVRMDLAEFLDPSSPKWVVDTSCSPENLIYFRHIISLHEIMGTTVDSIYSSNISSSSRLALGDLVAKTIDLSWRPEQWRQSVAPAGIITSNADFSTWSPRAFEKERYKIMLSIFHYRTMMLFHGSLLMRVLERVTSSGQDASSGVLQDSALSLLKNYLLALKEWLQLIQNIVCHRRSFLTCNAVWWTCNYMMLSTCIHSFGFWLLSSNIRPSLGILGMNSADIEVLLRGSLDTIKALGGTSIMIRKAHRCLNRYLHFLKRITPGDDDQNEPDQVQVPAAFPDAQYIQPQADEILGQEFAPDMIESCVDDFLGGVNQEDFLDTGFLGMGQGISDFDAAGFI</sequence>
<dbReference type="Proteomes" id="UP000036947">
    <property type="component" value="Unassembled WGS sequence"/>
</dbReference>
<dbReference type="SMART" id="SM00066">
    <property type="entry name" value="GAL4"/>
    <property type="match status" value="1"/>
</dbReference>
<accession>A0A0L0NEC0</accession>
<proteinExistence type="predicted"/>
<dbReference type="InterPro" id="IPR036864">
    <property type="entry name" value="Zn2-C6_fun-type_DNA-bd_sf"/>
</dbReference>
<dbReference type="InterPro" id="IPR007219">
    <property type="entry name" value="XnlR_reg_dom"/>
</dbReference>
<dbReference type="CDD" id="cd00067">
    <property type="entry name" value="GAL4"/>
    <property type="match status" value="1"/>
</dbReference>
<comment type="caution">
    <text evidence="6">The sequence shown here is derived from an EMBL/GenBank/DDBJ whole genome shotgun (WGS) entry which is preliminary data.</text>
</comment>
<dbReference type="PANTHER" id="PTHR46910:SF3">
    <property type="entry name" value="HALOTOLERANCE PROTEIN 9-RELATED"/>
    <property type="match status" value="1"/>
</dbReference>
<evidence type="ECO:0000259" key="5">
    <source>
        <dbReference type="PROSITE" id="PS50048"/>
    </source>
</evidence>
<dbReference type="Pfam" id="PF04082">
    <property type="entry name" value="Fungal_trans"/>
    <property type="match status" value="1"/>
</dbReference>
<keyword evidence="2" id="KW-0479">Metal-binding</keyword>
<dbReference type="CDD" id="cd12148">
    <property type="entry name" value="fungal_TF_MHR"/>
    <property type="match status" value="1"/>
</dbReference>
<dbReference type="GO" id="GO:0003677">
    <property type="term" value="F:DNA binding"/>
    <property type="evidence" value="ECO:0007669"/>
    <property type="project" value="UniProtKB-KW"/>
</dbReference>
<dbReference type="GO" id="GO:0008270">
    <property type="term" value="F:zinc ion binding"/>
    <property type="evidence" value="ECO:0007669"/>
    <property type="project" value="InterPro"/>
</dbReference>
<dbReference type="Gene3D" id="4.10.240.10">
    <property type="entry name" value="Zn(2)-C6 fungal-type DNA-binding domain"/>
    <property type="match status" value="1"/>
</dbReference>
<dbReference type="EMBL" id="LFRF01000007">
    <property type="protein sequence ID" value="KND92065.1"/>
    <property type="molecule type" value="Genomic_DNA"/>
</dbReference>
<protein>
    <submittedName>
        <fullName evidence="6">Oleate activated transcription factor 3</fullName>
    </submittedName>
</protein>
<comment type="subcellular location">
    <subcellularLocation>
        <location evidence="1">Nucleus</location>
    </subcellularLocation>
</comment>
<dbReference type="InterPro" id="IPR001138">
    <property type="entry name" value="Zn2Cys6_DnaBD"/>
</dbReference>
<evidence type="ECO:0000256" key="1">
    <source>
        <dbReference type="ARBA" id="ARBA00004123"/>
    </source>
</evidence>
<dbReference type="SUPFAM" id="SSF57701">
    <property type="entry name" value="Zn2/Cys6 DNA-binding domain"/>
    <property type="match status" value="1"/>
</dbReference>
<dbReference type="PROSITE" id="PS00463">
    <property type="entry name" value="ZN2_CY6_FUNGAL_1"/>
    <property type="match status" value="1"/>
</dbReference>
<gene>
    <name evidence="6" type="ORF">TOPH_03400</name>
</gene>
<organism evidence="6 7">
    <name type="scientific">Tolypocladium ophioglossoides (strain CBS 100239)</name>
    <name type="common">Snaketongue truffleclub</name>
    <name type="synonym">Elaphocordyceps ophioglossoides</name>
    <dbReference type="NCBI Taxonomy" id="1163406"/>
    <lineage>
        <taxon>Eukaryota</taxon>
        <taxon>Fungi</taxon>
        <taxon>Dikarya</taxon>
        <taxon>Ascomycota</taxon>
        <taxon>Pezizomycotina</taxon>
        <taxon>Sordariomycetes</taxon>
        <taxon>Hypocreomycetidae</taxon>
        <taxon>Hypocreales</taxon>
        <taxon>Ophiocordycipitaceae</taxon>
        <taxon>Tolypocladium</taxon>
    </lineage>
</organism>
<evidence type="ECO:0000256" key="4">
    <source>
        <dbReference type="ARBA" id="ARBA00023242"/>
    </source>
</evidence>
<reference evidence="6 7" key="1">
    <citation type="journal article" date="2015" name="BMC Genomics">
        <title>The genome of the truffle-parasite Tolypocladium ophioglossoides and the evolution of antifungal peptaibiotics.</title>
        <authorList>
            <person name="Quandt C.A."/>
            <person name="Bushley K.E."/>
            <person name="Spatafora J.W."/>
        </authorList>
    </citation>
    <scope>NUCLEOTIDE SEQUENCE [LARGE SCALE GENOMIC DNA]</scope>
    <source>
        <strain evidence="6 7">CBS 100239</strain>
    </source>
</reference>
<dbReference type="OrthoDB" id="3364175at2759"/>
<evidence type="ECO:0000256" key="2">
    <source>
        <dbReference type="ARBA" id="ARBA00022723"/>
    </source>
</evidence>
<dbReference type="GO" id="GO:0006351">
    <property type="term" value="P:DNA-templated transcription"/>
    <property type="evidence" value="ECO:0007669"/>
    <property type="project" value="InterPro"/>
</dbReference>
<name>A0A0L0NEC0_TOLOC</name>
<evidence type="ECO:0000313" key="6">
    <source>
        <dbReference type="EMBL" id="KND92065.1"/>
    </source>
</evidence>
<dbReference type="AlphaFoldDB" id="A0A0L0NEC0"/>
<feature type="domain" description="Zn(2)-C6 fungal-type" evidence="5">
    <location>
        <begin position="16"/>
        <end position="46"/>
    </location>
</feature>
<dbReference type="GO" id="GO:0005634">
    <property type="term" value="C:nucleus"/>
    <property type="evidence" value="ECO:0007669"/>
    <property type="project" value="UniProtKB-SubCell"/>
</dbReference>
<evidence type="ECO:0000313" key="7">
    <source>
        <dbReference type="Proteomes" id="UP000036947"/>
    </source>
</evidence>
<keyword evidence="3" id="KW-0238">DNA-binding</keyword>
<dbReference type="InterPro" id="IPR050987">
    <property type="entry name" value="AtrR-like"/>
</dbReference>